<evidence type="ECO:0000313" key="1">
    <source>
        <dbReference type="EMBL" id="AGH44091.1"/>
    </source>
</evidence>
<proteinExistence type="predicted"/>
<sequence>MITDAALSKKGALSTNATYAQLKTISKLLDMLIFLKELSQLFEMVKVV</sequence>
<reference evidence="1 2" key="1">
    <citation type="journal article" date="2013" name="Genome Announc.">
        <title>Complete Genome Sequence of Glaciecola psychrophila Strain 170T.</title>
        <authorList>
            <person name="Yin J."/>
            <person name="Chen J."/>
            <person name="Liu G."/>
            <person name="Yu Y."/>
            <person name="Song L."/>
            <person name="Wang X."/>
            <person name="Qu X."/>
        </authorList>
    </citation>
    <scope>NUCLEOTIDE SEQUENCE [LARGE SCALE GENOMIC DNA]</scope>
    <source>
        <strain evidence="1 2">170</strain>
    </source>
</reference>
<accession>K7AIV3</accession>
<keyword evidence="2" id="KW-1185">Reference proteome</keyword>
<organism evidence="1 2">
    <name type="scientific">Paraglaciecola psychrophila 170</name>
    <dbReference type="NCBI Taxonomy" id="1129794"/>
    <lineage>
        <taxon>Bacteria</taxon>
        <taxon>Pseudomonadati</taxon>
        <taxon>Pseudomonadota</taxon>
        <taxon>Gammaproteobacteria</taxon>
        <taxon>Alteromonadales</taxon>
        <taxon>Alteromonadaceae</taxon>
        <taxon>Paraglaciecola</taxon>
    </lineage>
</organism>
<name>K7AIV3_9ALTE</name>
<dbReference type="KEGG" id="gps:C427_1982"/>
<dbReference type="Proteomes" id="UP000011864">
    <property type="component" value="Chromosome"/>
</dbReference>
<evidence type="ECO:0000313" key="2">
    <source>
        <dbReference type="Proteomes" id="UP000011864"/>
    </source>
</evidence>
<protein>
    <submittedName>
        <fullName evidence="1">Uncharacterized protein</fullName>
    </submittedName>
</protein>
<dbReference type="HOGENOM" id="CLU_3155918_0_0_6"/>
<gene>
    <name evidence="1" type="ORF">C427_1982</name>
</gene>
<dbReference type="AlphaFoldDB" id="K7AIV3"/>
<dbReference type="EMBL" id="CP003837">
    <property type="protein sequence ID" value="AGH44091.1"/>
    <property type="molecule type" value="Genomic_DNA"/>
</dbReference>